<dbReference type="InterPro" id="IPR034415">
    <property type="entry name" value="CsdA_RRM"/>
</dbReference>
<dbReference type="PANTHER" id="PTHR47963:SF8">
    <property type="entry name" value="ATP-DEPENDENT RNA HELICASE DEAD"/>
    <property type="match status" value="1"/>
</dbReference>
<feature type="domain" description="Helicase ATP-binding" evidence="12">
    <location>
        <begin position="44"/>
        <end position="215"/>
    </location>
</feature>
<dbReference type="PROSITE" id="PS51194">
    <property type="entry name" value="HELICASE_CTER"/>
    <property type="match status" value="1"/>
</dbReference>
<dbReference type="PANTHER" id="PTHR47963">
    <property type="entry name" value="DEAD-BOX ATP-DEPENDENT RNA HELICASE 47, MITOCHONDRIAL"/>
    <property type="match status" value="1"/>
</dbReference>
<dbReference type="EC" id="3.6.4.13" evidence="9"/>
<dbReference type="GO" id="GO:0005829">
    <property type="term" value="C:cytosol"/>
    <property type="evidence" value="ECO:0007669"/>
    <property type="project" value="TreeGrafter"/>
</dbReference>
<feature type="domain" description="DEAD-box RNA helicase Q" evidence="14">
    <location>
        <begin position="13"/>
        <end position="41"/>
    </location>
</feature>
<evidence type="ECO:0000256" key="2">
    <source>
        <dbReference type="ARBA" id="ARBA00022741"/>
    </source>
</evidence>
<evidence type="ECO:0000256" key="4">
    <source>
        <dbReference type="ARBA" id="ARBA00022806"/>
    </source>
</evidence>
<keyword evidence="2 9" id="KW-0547">Nucleotide-binding</keyword>
<keyword evidence="6 9" id="KW-0694">RNA-binding</keyword>
<dbReference type="InterPro" id="IPR000629">
    <property type="entry name" value="RNA-helicase_DEAD-box_CS"/>
</dbReference>
<accession>A0A3E1HJV5</accession>
<comment type="similarity">
    <text evidence="9">Belongs to the DEAD box helicase family. DeaD/CsdA subfamily.</text>
</comment>
<dbReference type="GO" id="GO:0016887">
    <property type="term" value="F:ATP hydrolysis activity"/>
    <property type="evidence" value="ECO:0007669"/>
    <property type="project" value="RHEA"/>
</dbReference>
<dbReference type="GO" id="GO:0005524">
    <property type="term" value="F:ATP binding"/>
    <property type="evidence" value="ECO:0007669"/>
    <property type="project" value="UniProtKB-UniRule"/>
</dbReference>
<sequence>MAIPDNTPVTSVEAFTDLQIHPRVLRAIVDVGYESPTAIQAATIPALMAGSDVVGLAQTGTGKTAAFAIPILSKIDITSKATQALVLAPTRELALQVAEAFSRYGAYLPQVNVLSIYGGSSYSVQLAGLRRGAQVVVGTPGRVIDHLERGTLNLSRLDYLVLDEADEMLTMGFAEDVERILSETPEYKQVALFSATMPPAIRKLTTKYLHDPLEITFKAKSATAENISQHYIYVAGPRKMDALTRVLEVEPFEAMIVFVRTKQATEEVAERLRARGFSAAAINGDIPQGQRERTITALREGVTDILVATDVAARGLDVERISHVLNYDIPHDTESYVHRIGRTGRAGRSGKALLFVSPRERHLLKSIKKATKQALIAAELPTVEHVNAQRVAKFSDSITDALGDPGIELFRRLVEDYEREHNVPMADIAAALALQSRDGEAFLMAPEPSPQRTKEPKGAKNQRSDARRNCSEKTRNEKNFMLYRIAVGKRHKVGPGAIVGAIANEGGLHRSDFGHITIGLDFSLVELPAKLPSAKLKKLEKTRISGVLIDLQPDRPPEKTRGRDGGKSRRKHTE</sequence>
<evidence type="ECO:0000313" key="16">
    <source>
        <dbReference type="Proteomes" id="UP000258522"/>
    </source>
</evidence>
<evidence type="ECO:0000259" key="14">
    <source>
        <dbReference type="PROSITE" id="PS51195"/>
    </source>
</evidence>
<dbReference type="InterPro" id="IPR014001">
    <property type="entry name" value="Helicase_ATP-bd"/>
</dbReference>
<dbReference type="Pfam" id="PF00270">
    <property type="entry name" value="DEAD"/>
    <property type="match status" value="1"/>
</dbReference>
<dbReference type="EMBL" id="QAYL01000002">
    <property type="protein sequence ID" value="RFD26770.1"/>
    <property type="molecule type" value="Genomic_DNA"/>
</dbReference>
<dbReference type="InterPro" id="IPR028618">
    <property type="entry name" value="DEAD_helicase_DeaD"/>
</dbReference>
<evidence type="ECO:0000256" key="8">
    <source>
        <dbReference type="ARBA" id="ARBA00047984"/>
    </source>
</evidence>
<dbReference type="PROSITE" id="PS51195">
    <property type="entry name" value="Q_MOTIF"/>
    <property type="match status" value="1"/>
</dbReference>
<keyword evidence="1 9" id="KW-0963">Cytoplasm</keyword>
<feature type="compositionally biased region" description="Basic and acidic residues" evidence="11">
    <location>
        <begin position="552"/>
        <end position="567"/>
    </location>
</feature>
<comment type="caution">
    <text evidence="15">The sequence shown here is derived from an EMBL/GenBank/DDBJ whole genome shotgun (WGS) entry which is preliminary data.</text>
</comment>
<keyword evidence="5 9" id="KW-0067">ATP-binding</keyword>
<dbReference type="OrthoDB" id="9805696at2"/>
<dbReference type="CDD" id="cd00268">
    <property type="entry name" value="DEADc"/>
    <property type="match status" value="1"/>
</dbReference>
<comment type="subcellular location">
    <subcellularLocation>
        <location evidence="9">Cytoplasm</location>
    </subcellularLocation>
</comment>
<keyword evidence="3 9" id="KW-0378">Hydrolase</keyword>
<keyword evidence="4 9" id="KW-0347">Helicase</keyword>
<feature type="domain" description="Helicase C-terminal" evidence="13">
    <location>
        <begin position="239"/>
        <end position="388"/>
    </location>
</feature>
<dbReference type="GO" id="GO:0000027">
    <property type="term" value="P:ribosomal large subunit assembly"/>
    <property type="evidence" value="ECO:0007669"/>
    <property type="project" value="UniProtKB-UniRule"/>
</dbReference>
<dbReference type="InterPro" id="IPR050547">
    <property type="entry name" value="DEAD_box_RNA_helicases"/>
</dbReference>
<dbReference type="InterPro" id="IPR027417">
    <property type="entry name" value="P-loop_NTPase"/>
</dbReference>
<dbReference type="Pfam" id="PF25399">
    <property type="entry name" value="DeaD_dimer"/>
    <property type="match status" value="1"/>
</dbReference>
<dbReference type="HAMAP" id="MF_00964">
    <property type="entry name" value="DEAD_helicase_DeaD"/>
    <property type="match status" value="1"/>
</dbReference>
<keyword evidence="7 9" id="KW-0346">Stress response</keyword>
<gene>
    <name evidence="9" type="primary">deaD</name>
    <name evidence="9" type="synonym">csdA</name>
    <name evidence="15" type="ORF">MUBE_02790</name>
</gene>
<dbReference type="GO" id="GO:0070417">
    <property type="term" value="P:cellular response to cold"/>
    <property type="evidence" value="ECO:0007669"/>
    <property type="project" value="InterPro"/>
</dbReference>
<feature type="region of interest" description="Disordered" evidence="11">
    <location>
        <begin position="548"/>
        <end position="574"/>
    </location>
</feature>
<evidence type="ECO:0000259" key="13">
    <source>
        <dbReference type="PROSITE" id="PS51194"/>
    </source>
</evidence>
<dbReference type="GO" id="GO:0006401">
    <property type="term" value="P:RNA catabolic process"/>
    <property type="evidence" value="ECO:0007669"/>
    <property type="project" value="UniProtKB-UniRule"/>
</dbReference>
<dbReference type="Gene3D" id="3.40.50.300">
    <property type="entry name" value="P-loop containing nucleotide triphosphate hydrolases"/>
    <property type="match status" value="2"/>
</dbReference>
<name>A0A3E1HJV5_9MYCO</name>
<dbReference type="CDD" id="cd18787">
    <property type="entry name" value="SF2_C_DEAD"/>
    <property type="match status" value="1"/>
</dbReference>
<evidence type="ECO:0000259" key="12">
    <source>
        <dbReference type="PROSITE" id="PS51192"/>
    </source>
</evidence>
<feature type="region of interest" description="Disordered" evidence="11">
    <location>
        <begin position="444"/>
        <end position="473"/>
    </location>
</feature>
<protein>
    <recommendedName>
        <fullName evidence="9">ATP-dependent RNA helicase DeaD</fullName>
        <ecNumber evidence="9">3.6.4.13</ecNumber>
    </recommendedName>
    <alternativeName>
        <fullName evidence="9">Cold-shock DEAD box protein A</fullName>
    </alternativeName>
</protein>
<feature type="short sequence motif" description="Q motif" evidence="10">
    <location>
        <begin position="13"/>
        <end position="41"/>
    </location>
</feature>
<dbReference type="Pfam" id="PF00271">
    <property type="entry name" value="Helicase_C"/>
    <property type="match status" value="1"/>
</dbReference>
<dbReference type="AlphaFoldDB" id="A0A3E1HJV5"/>
<dbReference type="InterPro" id="IPR057325">
    <property type="entry name" value="DeaD_dimer"/>
</dbReference>
<evidence type="ECO:0000256" key="7">
    <source>
        <dbReference type="ARBA" id="ARBA00023016"/>
    </source>
</evidence>
<organism evidence="15 16">
    <name type="scientific">Mycobacterium uberis</name>
    <dbReference type="NCBI Taxonomy" id="2162698"/>
    <lineage>
        <taxon>Bacteria</taxon>
        <taxon>Bacillati</taxon>
        <taxon>Actinomycetota</taxon>
        <taxon>Actinomycetes</taxon>
        <taxon>Mycobacteriales</taxon>
        <taxon>Mycobacteriaceae</taxon>
        <taxon>Mycobacterium</taxon>
    </lineage>
</organism>
<evidence type="ECO:0000256" key="3">
    <source>
        <dbReference type="ARBA" id="ARBA00022801"/>
    </source>
</evidence>
<dbReference type="Pfam" id="PF03880">
    <property type="entry name" value="DbpA"/>
    <property type="match status" value="1"/>
</dbReference>
<evidence type="ECO:0000313" key="15">
    <source>
        <dbReference type="EMBL" id="RFD26770.1"/>
    </source>
</evidence>
<dbReference type="InterPro" id="IPR005580">
    <property type="entry name" value="DbpA/CsdA_RNA-bd_dom"/>
</dbReference>
<feature type="compositionally biased region" description="Basic and acidic residues" evidence="11">
    <location>
        <begin position="452"/>
        <end position="473"/>
    </location>
</feature>
<evidence type="ECO:0000256" key="6">
    <source>
        <dbReference type="ARBA" id="ARBA00022884"/>
    </source>
</evidence>
<proteinExistence type="inferred from homology"/>
<evidence type="ECO:0000256" key="11">
    <source>
        <dbReference type="SAM" id="MobiDB-lite"/>
    </source>
</evidence>
<dbReference type="InterPro" id="IPR012677">
    <property type="entry name" value="Nucleotide-bd_a/b_plait_sf"/>
</dbReference>
<dbReference type="SMART" id="SM00490">
    <property type="entry name" value="HELICc"/>
    <property type="match status" value="1"/>
</dbReference>
<keyword evidence="16" id="KW-1185">Reference proteome</keyword>
<dbReference type="SMART" id="SM00487">
    <property type="entry name" value="DEXDc"/>
    <property type="match status" value="1"/>
</dbReference>
<dbReference type="CDD" id="cd12499">
    <property type="entry name" value="RRM_EcCsdA_like"/>
    <property type="match status" value="1"/>
</dbReference>
<dbReference type="InterPro" id="IPR044742">
    <property type="entry name" value="DEAD/DEAH_RhlB"/>
</dbReference>
<evidence type="ECO:0000256" key="5">
    <source>
        <dbReference type="ARBA" id="ARBA00022840"/>
    </source>
</evidence>
<dbReference type="PROSITE" id="PS00039">
    <property type="entry name" value="DEAD_ATP_HELICASE"/>
    <property type="match status" value="1"/>
</dbReference>
<dbReference type="PROSITE" id="PS51192">
    <property type="entry name" value="HELICASE_ATP_BIND_1"/>
    <property type="match status" value="1"/>
</dbReference>
<dbReference type="RefSeq" id="WP_116539395.1">
    <property type="nucleotide sequence ID" value="NZ_QAYL01000002.1"/>
</dbReference>
<dbReference type="InterPro" id="IPR014014">
    <property type="entry name" value="RNA_helicase_DEAD_Q_motif"/>
</dbReference>
<dbReference type="Gene3D" id="3.30.70.330">
    <property type="match status" value="1"/>
</dbReference>
<dbReference type="GO" id="GO:0003724">
    <property type="term" value="F:RNA helicase activity"/>
    <property type="evidence" value="ECO:0007669"/>
    <property type="project" value="UniProtKB-UniRule"/>
</dbReference>
<comment type="catalytic activity">
    <reaction evidence="8 9">
        <text>ATP + H2O = ADP + phosphate + H(+)</text>
        <dbReference type="Rhea" id="RHEA:13065"/>
        <dbReference type="ChEBI" id="CHEBI:15377"/>
        <dbReference type="ChEBI" id="CHEBI:15378"/>
        <dbReference type="ChEBI" id="CHEBI:30616"/>
        <dbReference type="ChEBI" id="CHEBI:43474"/>
        <dbReference type="ChEBI" id="CHEBI:456216"/>
        <dbReference type="EC" id="3.6.4.13"/>
    </reaction>
</comment>
<evidence type="ECO:0000256" key="1">
    <source>
        <dbReference type="ARBA" id="ARBA00022490"/>
    </source>
</evidence>
<dbReference type="GO" id="GO:0033592">
    <property type="term" value="F:RNA strand annealing activity"/>
    <property type="evidence" value="ECO:0007669"/>
    <property type="project" value="TreeGrafter"/>
</dbReference>
<reference evidence="15 16" key="1">
    <citation type="submission" date="2018-07" db="EMBL/GenBank/DDBJ databases">
        <title>Whole genome sequence of Mycobacterium uberis.</title>
        <authorList>
            <person name="Benjak A."/>
        </authorList>
    </citation>
    <scope>NUCLEOTIDE SEQUENCE [LARGE SCALE GENOMIC DNA]</scope>
    <source>
        <strain evidence="15 16">Jura</strain>
    </source>
</reference>
<dbReference type="SUPFAM" id="SSF52540">
    <property type="entry name" value="P-loop containing nucleoside triphosphate hydrolases"/>
    <property type="match status" value="1"/>
</dbReference>
<dbReference type="InterPro" id="IPR001650">
    <property type="entry name" value="Helicase_C-like"/>
</dbReference>
<evidence type="ECO:0000256" key="9">
    <source>
        <dbReference type="HAMAP-Rule" id="MF_00964"/>
    </source>
</evidence>
<evidence type="ECO:0000256" key="10">
    <source>
        <dbReference type="PROSITE-ProRule" id="PRU00552"/>
    </source>
</evidence>
<dbReference type="InterPro" id="IPR011545">
    <property type="entry name" value="DEAD/DEAH_box_helicase_dom"/>
</dbReference>
<dbReference type="Proteomes" id="UP000258522">
    <property type="component" value="Unassembled WGS sequence"/>
</dbReference>
<comment type="function">
    <text evidence="9">DEAD-box RNA helicase involved in various cellular processes at low temperature, including ribosome biogenesis, mRNA degradation and translation initiation.</text>
</comment>
<dbReference type="FunFam" id="3.40.50.300:FF:000108">
    <property type="entry name" value="ATP-dependent RNA helicase RhlE"/>
    <property type="match status" value="1"/>
</dbReference>
<dbReference type="GO" id="GO:0005840">
    <property type="term" value="C:ribosome"/>
    <property type="evidence" value="ECO:0007669"/>
    <property type="project" value="TreeGrafter"/>
</dbReference>